<sequence length="344" mass="38611">MCLICAISVEPIGPRVKCYLEAWGVVSVLVGTFTFGWSTNGLQTILDGNANHDGIVINRGDSQVLTFTKEEELAMCRCGSKVLEVIANPTRLGMVGYISFLQFVFYVKSKFYRSPHIKQQQRNSFSETTESKDLRTMAFSELLQHVGNFGRFQIILAIASLSLVTLITTHNFVEIFSAAIPAYCCYIHLLDNTTSQINLTRNKTAHALLRISIPMVCDSQSLKSLSQSIFMAEFISGSPVSGYFADSYRMDSNQCQIYHDDSEGSASEHWAGDTGWTSLCLPRLAHATIVHYCAFVFFLFLWWPSQSAHWLIISGKLEKAFKELKKVAHVNGRKDVAENLHTEY</sequence>
<evidence type="ECO:0000313" key="2">
    <source>
        <dbReference type="Proteomes" id="UP000308365"/>
    </source>
</evidence>
<organism evidence="1 2">
    <name type="scientific">Monodon monoceros</name>
    <name type="common">Narwhal</name>
    <name type="synonym">Ceratodon monodon</name>
    <dbReference type="NCBI Taxonomy" id="40151"/>
    <lineage>
        <taxon>Eukaryota</taxon>
        <taxon>Metazoa</taxon>
        <taxon>Chordata</taxon>
        <taxon>Craniata</taxon>
        <taxon>Vertebrata</taxon>
        <taxon>Euteleostomi</taxon>
        <taxon>Mammalia</taxon>
        <taxon>Eutheria</taxon>
        <taxon>Laurasiatheria</taxon>
        <taxon>Artiodactyla</taxon>
        <taxon>Whippomorpha</taxon>
        <taxon>Cetacea</taxon>
        <taxon>Odontoceti</taxon>
        <taxon>Monodontidae</taxon>
        <taxon>Monodon</taxon>
    </lineage>
</organism>
<dbReference type="EMBL" id="RWIC01000135">
    <property type="protein sequence ID" value="TKC49028.1"/>
    <property type="molecule type" value="Genomic_DNA"/>
</dbReference>
<evidence type="ECO:0000313" key="1">
    <source>
        <dbReference type="EMBL" id="TKC49028.1"/>
    </source>
</evidence>
<protein>
    <submittedName>
        <fullName evidence="1">Uncharacterized protein</fullName>
    </submittedName>
</protein>
<proteinExistence type="predicted"/>
<name>A0A4U1FGV4_MONMO</name>
<gene>
    <name evidence="1" type="ORF">EI555_003803</name>
</gene>
<accession>A0A4U1FGV4</accession>
<dbReference type="Proteomes" id="UP000308365">
    <property type="component" value="Unassembled WGS sequence"/>
</dbReference>
<dbReference type="AlphaFoldDB" id="A0A4U1FGV4"/>
<comment type="caution">
    <text evidence="1">The sequence shown here is derived from an EMBL/GenBank/DDBJ whole genome shotgun (WGS) entry which is preliminary data.</text>
</comment>
<reference evidence="2" key="1">
    <citation type="journal article" date="2019" name="IScience">
        <title>Narwhal Genome Reveals Long-Term Low Genetic Diversity despite Current Large Abundance Size.</title>
        <authorList>
            <person name="Westbury M.V."/>
            <person name="Petersen B."/>
            <person name="Garde E."/>
            <person name="Heide-Jorgensen M.P."/>
            <person name="Lorenzen E.D."/>
        </authorList>
    </citation>
    <scope>NUCLEOTIDE SEQUENCE [LARGE SCALE GENOMIC DNA]</scope>
</reference>